<dbReference type="GO" id="GO:0031956">
    <property type="term" value="F:medium-chain fatty acid-CoA ligase activity"/>
    <property type="evidence" value="ECO:0007669"/>
    <property type="project" value="UniProtKB-ARBA"/>
</dbReference>
<dbReference type="FunFam" id="3.30.300.30:FF:000008">
    <property type="entry name" value="2,3-dihydroxybenzoate-AMP ligase"/>
    <property type="match status" value="1"/>
</dbReference>
<dbReference type="Proteomes" id="UP001457282">
    <property type="component" value="Unassembled WGS sequence"/>
</dbReference>
<reference evidence="11 12" key="1">
    <citation type="journal article" date="2023" name="G3 (Bethesda)">
        <title>A chromosome-length genome assembly and annotation of blackberry (Rubus argutus, cv. 'Hillquist').</title>
        <authorList>
            <person name="Bruna T."/>
            <person name="Aryal R."/>
            <person name="Dudchenko O."/>
            <person name="Sargent D.J."/>
            <person name="Mead D."/>
            <person name="Buti M."/>
            <person name="Cavallini A."/>
            <person name="Hytonen T."/>
            <person name="Andres J."/>
            <person name="Pham M."/>
            <person name="Weisz D."/>
            <person name="Mascagni F."/>
            <person name="Usai G."/>
            <person name="Natali L."/>
            <person name="Bassil N."/>
            <person name="Fernandez G.E."/>
            <person name="Lomsadze A."/>
            <person name="Armour M."/>
            <person name="Olukolu B."/>
            <person name="Poorten T."/>
            <person name="Britton C."/>
            <person name="Davik J."/>
            <person name="Ashrafi H."/>
            <person name="Aiden E.L."/>
            <person name="Borodovsky M."/>
            <person name="Worthington M."/>
        </authorList>
    </citation>
    <scope>NUCLEOTIDE SEQUENCE [LARGE SCALE GENOMIC DNA]</scope>
    <source>
        <strain evidence="11">PI 553951</strain>
    </source>
</reference>
<dbReference type="Gene3D" id="2.30.38.10">
    <property type="entry name" value="Luciferase, Domain 3"/>
    <property type="match status" value="1"/>
</dbReference>
<dbReference type="Gene3D" id="3.40.50.12780">
    <property type="entry name" value="N-terminal domain of ligase-like"/>
    <property type="match status" value="1"/>
</dbReference>
<dbReference type="InterPro" id="IPR020845">
    <property type="entry name" value="AMP-binding_CS"/>
</dbReference>
<organism evidence="11 12">
    <name type="scientific">Rubus argutus</name>
    <name type="common">Southern blackberry</name>
    <dbReference type="NCBI Taxonomy" id="59490"/>
    <lineage>
        <taxon>Eukaryota</taxon>
        <taxon>Viridiplantae</taxon>
        <taxon>Streptophyta</taxon>
        <taxon>Embryophyta</taxon>
        <taxon>Tracheophyta</taxon>
        <taxon>Spermatophyta</taxon>
        <taxon>Magnoliopsida</taxon>
        <taxon>eudicotyledons</taxon>
        <taxon>Gunneridae</taxon>
        <taxon>Pentapetalae</taxon>
        <taxon>rosids</taxon>
        <taxon>fabids</taxon>
        <taxon>Rosales</taxon>
        <taxon>Rosaceae</taxon>
        <taxon>Rosoideae</taxon>
        <taxon>Rosoideae incertae sedis</taxon>
        <taxon>Rubus</taxon>
    </lineage>
</organism>
<comment type="subcellular location">
    <subcellularLocation>
        <location evidence="1">Cytoplasm</location>
        <location evidence="1">Cytosol</location>
    </subcellularLocation>
</comment>
<evidence type="ECO:0000313" key="11">
    <source>
        <dbReference type="EMBL" id="KAK9943884.1"/>
    </source>
</evidence>
<evidence type="ECO:0000259" key="9">
    <source>
        <dbReference type="Pfam" id="PF00501"/>
    </source>
</evidence>
<evidence type="ECO:0000256" key="7">
    <source>
        <dbReference type="ARBA" id="ARBA00022840"/>
    </source>
</evidence>
<dbReference type="InterPro" id="IPR045851">
    <property type="entry name" value="AMP-bd_C_sf"/>
</dbReference>
<dbReference type="InterPro" id="IPR042099">
    <property type="entry name" value="ANL_N_sf"/>
</dbReference>
<keyword evidence="8" id="KW-0443">Lipid metabolism</keyword>
<dbReference type="Gene3D" id="3.30.300.30">
    <property type="match status" value="1"/>
</dbReference>
<dbReference type="PANTHER" id="PTHR43859:SF4">
    <property type="entry name" value="BUTANOATE--COA LIGASE AAE1-RELATED"/>
    <property type="match status" value="1"/>
</dbReference>
<proteinExistence type="inferred from homology"/>
<gene>
    <name evidence="11" type="ORF">M0R45_009475</name>
</gene>
<evidence type="ECO:0000256" key="6">
    <source>
        <dbReference type="ARBA" id="ARBA00022832"/>
    </source>
</evidence>
<dbReference type="AlphaFoldDB" id="A0AAW1Y4J0"/>
<keyword evidence="4" id="KW-0436">Ligase</keyword>
<evidence type="ECO:0000256" key="1">
    <source>
        <dbReference type="ARBA" id="ARBA00004514"/>
    </source>
</evidence>
<name>A0AAW1Y4J0_RUBAR</name>
<evidence type="ECO:0000256" key="2">
    <source>
        <dbReference type="ARBA" id="ARBA00006432"/>
    </source>
</evidence>
<feature type="domain" description="AMP-dependent synthetase/ligase" evidence="9">
    <location>
        <begin position="110"/>
        <end position="196"/>
    </location>
</feature>
<keyword evidence="6" id="KW-0276">Fatty acid metabolism</keyword>
<dbReference type="InterPro" id="IPR025110">
    <property type="entry name" value="AMP-bd_C"/>
</dbReference>
<dbReference type="GO" id="GO:0006631">
    <property type="term" value="P:fatty acid metabolic process"/>
    <property type="evidence" value="ECO:0007669"/>
    <property type="project" value="UniProtKB-KW"/>
</dbReference>
<accession>A0AAW1Y4J0</accession>
<dbReference type="SUPFAM" id="SSF56801">
    <property type="entry name" value="Acetyl-CoA synthetase-like"/>
    <property type="match status" value="1"/>
</dbReference>
<dbReference type="Pfam" id="PF13193">
    <property type="entry name" value="AMP-binding_C"/>
    <property type="match status" value="1"/>
</dbReference>
<keyword evidence="12" id="KW-1185">Reference proteome</keyword>
<dbReference type="Pfam" id="PF00501">
    <property type="entry name" value="AMP-binding"/>
    <property type="match status" value="2"/>
</dbReference>
<keyword evidence="5" id="KW-0547">Nucleotide-binding</keyword>
<evidence type="ECO:0000256" key="5">
    <source>
        <dbReference type="ARBA" id="ARBA00022741"/>
    </source>
</evidence>
<evidence type="ECO:0000256" key="4">
    <source>
        <dbReference type="ARBA" id="ARBA00022598"/>
    </source>
</evidence>
<evidence type="ECO:0000313" key="12">
    <source>
        <dbReference type="Proteomes" id="UP001457282"/>
    </source>
</evidence>
<comment type="caution">
    <text evidence="11">The sequence shown here is derived from an EMBL/GenBank/DDBJ whole genome shotgun (WGS) entry which is preliminary data.</text>
</comment>
<sequence length="441" mass="48790">MEGGIKCSANYVPLSPISFLERSALVYRDRPSVVYGNILYTWGQTLERCTRLASALAQLGISRGDVVAALAPNIPAIFNSESDQSSPYFCNLPSGNLEYESLLGRGKLNFEVRRPKDEWDPISLNYTSGTTSSPKGVIYSHRGAYLNSLAALILNEMGPMPVYLWCVPMFHCNGWCLTWAVAALGGTNVCQRNVTAKENDRRPLPGKVVVMTGAAPPPSQFALGNPSGIPSLEMNRQKLRRDRGLQHIGMEELDVKDPVTMKSVSCDAKTMGEVMFRGNTVMNGYLKDNKATKDAFESGWFHSGDLAIRHPDGYIEIKDRSKDIIISGGENISTIEVESVLFRHPDVLEAAIVGRPDEYWGETPCAFVKLKDGCNASAEDIIKFCRGRLPHYMAPRTVIFEDLPKTSTGKVQKYVLREKAKAMGSFQEQHQQTVKLGIVSW</sequence>
<dbReference type="InterPro" id="IPR000873">
    <property type="entry name" value="AMP-dep_synth/lig_dom"/>
</dbReference>
<dbReference type="GO" id="GO:0005829">
    <property type="term" value="C:cytosol"/>
    <property type="evidence" value="ECO:0007669"/>
    <property type="project" value="UniProtKB-SubCell"/>
</dbReference>
<dbReference type="PROSITE" id="PS00455">
    <property type="entry name" value="AMP_BINDING"/>
    <property type="match status" value="1"/>
</dbReference>
<evidence type="ECO:0000256" key="3">
    <source>
        <dbReference type="ARBA" id="ARBA00022490"/>
    </source>
</evidence>
<dbReference type="Gene3D" id="3.40.50.980">
    <property type="match status" value="1"/>
</dbReference>
<keyword evidence="7" id="KW-0067">ATP-binding</keyword>
<evidence type="ECO:0000259" key="10">
    <source>
        <dbReference type="Pfam" id="PF13193"/>
    </source>
</evidence>
<evidence type="ECO:0000256" key="8">
    <source>
        <dbReference type="ARBA" id="ARBA00023098"/>
    </source>
</evidence>
<comment type="similarity">
    <text evidence="2">Belongs to the ATP-dependent AMP-binding enzyme family.</text>
</comment>
<feature type="domain" description="AMP-binding enzyme C-terminal" evidence="10">
    <location>
        <begin position="336"/>
        <end position="410"/>
    </location>
</feature>
<dbReference type="GO" id="GO:0005524">
    <property type="term" value="F:ATP binding"/>
    <property type="evidence" value="ECO:0007669"/>
    <property type="project" value="UniProtKB-KW"/>
</dbReference>
<protein>
    <submittedName>
        <fullName evidence="11">Uncharacterized protein</fullName>
    </submittedName>
</protein>
<keyword evidence="3" id="KW-0963">Cytoplasm</keyword>
<feature type="domain" description="AMP-dependent synthetase/ligase" evidence="9">
    <location>
        <begin position="20"/>
        <end position="76"/>
    </location>
</feature>
<dbReference type="EMBL" id="JBEDUW010000002">
    <property type="protein sequence ID" value="KAK9943884.1"/>
    <property type="molecule type" value="Genomic_DNA"/>
</dbReference>
<dbReference type="PANTHER" id="PTHR43859">
    <property type="entry name" value="ACYL-ACTIVATING ENZYME"/>
    <property type="match status" value="1"/>
</dbReference>